<proteinExistence type="predicted"/>
<keyword evidence="3" id="KW-0677">Repeat</keyword>
<dbReference type="AlphaFoldDB" id="A0A1I8A962"/>
<evidence type="ECO:0000259" key="6">
    <source>
        <dbReference type="Pfam" id="PF23322"/>
    </source>
</evidence>
<organism evidence="7 8">
    <name type="scientific">Steinernema glaseri</name>
    <dbReference type="NCBI Taxonomy" id="37863"/>
    <lineage>
        <taxon>Eukaryota</taxon>
        <taxon>Metazoa</taxon>
        <taxon>Ecdysozoa</taxon>
        <taxon>Nematoda</taxon>
        <taxon>Chromadorea</taxon>
        <taxon>Rhabditida</taxon>
        <taxon>Tylenchina</taxon>
        <taxon>Panagrolaimomorpha</taxon>
        <taxon>Strongyloidoidea</taxon>
        <taxon>Steinernematidae</taxon>
        <taxon>Steinernema</taxon>
    </lineage>
</organism>
<dbReference type="PANTHER" id="PTHR11242:SF0">
    <property type="entry name" value="TPR_REGION DOMAIN-CONTAINING PROTEIN"/>
    <property type="match status" value="1"/>
</dbReference>
<evidence type="ECO:0000256" key="2">
    <source>
        <dbReference type="ARBA" id="ARBA00022490"/>
    </source>
</evidence>
<reference evidence="8" key="1">
    <citation type="submission" date="2016-11" db="UniProtKB">
        <authorList>
            <consortium name="WormBaseParasite"/>
        </authorList>
    </citation>
    <scope>IDENTIFICATION</scope>
</reference>
<dbReference type="Gene3D" id="1.25.40.10">
    <property type="entry name" value="Tetratricopeptide repeat domain"/>
    <property type="match status" value="1"/>
</dbReference>
<dbReference type="InterPro" id="IPR039663">
    <property type="entry name" value="AIP/AIPL1/TTC9"/>
</dbReference>
<feature type="repeat" description="TPR" evidence="5">
    <location>
        <begin position="247"/>
        <end position="280"/>
    </location>
</feature>
<dbReference type="SUPFAM" id="SSF48452">
    <property type="entry name" value="TPR-like"/>
    <property type="match status" value="1"/>
</dbReference>
<dbReference type="Pfam" id="PF23322">
    <property type="entry name" value="PPIase_AIP"/>
    <property type="match status" value="1"/>
</dbReference>
<dbReference type="InterPro" id="IPR046357">
    <property type="entry name" value="PPIase_dom_sf"/>
</dbReference>
<name>A0A1I8A962_9BILA</name>
<dbReference type="WBParaSite" id="L893_g33818.t1">
    <property type="protein sequence ID" value="L893_g33818.t1"/>
    <property type="gene ID" value="L893_g33818"/>
</dbReference>
<evidence type="ECO:0000256" key="3">
    <source>
        <dbReference type="ARBA" id="ARBA00022737"/>
    </source>
</evidence>
<evidence type="ECO:0000313" key="7">
    <source>
        <dbReference type="Proteomes" id="UP000095287"/>
    </source>
</evidence>
<dbReference type="GO" id="GO:0005737">
    <property type="term" value="C:cytoplasm"/>
    <property type="evidence" value="ECO:0007669"/>
    <property type="project" value="UniProtKB-SubCell"/>
</dbReference>
<protein>
    <submittedName>
        <fullName evidence="8">TPR_REGION domain-containing protein</fullName>
    </submittedName>
</protein>
<dbReference type="PANTHER" id="PTHR11242">
    <property type="entry name" value="ARYL HYDROCARBON RECEPTOR INTERACTING PROTEIN RELATED"/>
    <property type="match status" value="1"/>
</dbReference>
<dbReference type="SUPFAM" id="SSF54534">
    <property type="entry name" value="FKBP-like"/>
    <property type="match status" value="1"/>
</dbReference>
<feature type="domain" description="AIP/AIPL N-terminal FKBP-type PPIase" evidence="6">
    <location>
        <begin position="53"/>
        <end position="170"/>
    </location>
</feature>
<keyword evidence="4 5" id="KW-0802">TPR repeat</keyword>
<dbReference type="InterPro" id="IPR019734">
    <property type="entry name" value="TPR_rpt"/>
</dbReference>
<dbReference type="Proteomes" id="UP000095287">
    <property type="component" value="Unplaced"/>
</dbReference>
<dbReference type="InterPro" id="IPR056277">
    <property type="entry name" value="PPIase_AIP"/>
</dbReference>
<accession>A0A1I8A962</accession>
<comment type="subcellular location">
    <subcellularLocation>
        <location evidence="1">Cytoplasm</location>
    </subcellularLocation>
</comment>
<dbReference type="GO" id="GO:0003755">
    <property type="term" value="F:peptidyl-prolyl cis-trans isomerase activity"/>
    <property type="evidence" value="ECO:0007669"/>
    <property type="project" value="InterPro"/>
</dbReference>
<keyword evidence="7" id="KW-1185">Reference proteome</keyword>
<sequence length="350" mass="40562">MAPRQIKAVKKVLHAGQGALPEYRDGTKAFFNYEVLLPLNDVKKEGFSENKDDYKEDYKSIDDTRKPYPHGYGKPLELVFGKKFQLPIFETCLSSMHVGEICQFDIDEKHLYTYPMVSKKLRDISRAEVDPSHKHHEGHHCAAMGPVKLGYEELDELSEHPKPLRIIFHMLNVMQPETYEAESWQLNVEEKLASLDTLRLQGNDLFKAGKFEEATIKYREALGRVDVLLLREKPGDPEWHELDKKNISLYLNLSQCYLNLGEFYDAVRTASEVLKRDASNEKALFRRAKAYIGTWELNEAEDDLNKLESLYPNSKRLVDMERSILSQKRKEDEVKSKSVFKEMMKGLSIQ</sequence>
<dbReference type="Gene3D" id="3.10.50.40">
    <property type="match status" value="1"/>
</dbReference>
<dbReference type="InterPro" id="IPR011990">
    <property type="entry name" value="TPR-like_helical_dom_sf"/>
</dbReference>
<dbReference type="SMART" id="SM00028">
    <property type="entry name" value="TPR"/>
    <property type="match status" value="3"/>
</dbReference>
<evidence type="ECO:0000256" key="4">
    <source>
        <dbReference type="ARBA" id="ARBA00022803"/>
    </source>
</evidence>
<evidence type="ECO:0000256" key="5">
    <source>
        <dbReference type="PROSITE-ProRule" id="PRU00339"/>
    </source>
</evidence>
<evidence type="ECO:0000256" key="1">
    <source>
        <dbReference type="ARBA" id="ARBA00004496"/>
    </source>
</evidence>
<keyword evidence="2" id="KW-0963">Cytoplasm</keyword>
<dbReference type="PROSITE" id="PS50005">
    <property type="entry name" value="TPR"/>
    <property type="match status" value="1"/>
</dbReference>
<evidence type="ECO:0000313" key="8">
    <source>
        <dbReference type="WBParaSite" id="L893_g33818.t1"/>
    </source>
</evidence>